<feature type="domain" description="SKICH" evidence="4">
    <location>
        <begin position="21"/>
        <end position="125"/>
    </location>
</feature>
<dbReference type="AlphaFoldDB" id="A0A8S4N1I8"/>
<protein>
    <recommendedName>
        <fullName evidence="4">SKICH domain-containing protein</fullName>
    </recommendedName>
</protein>
<proteinExistence type="predicted"/>
<feature type="region of interest" description="Disordered" evidence="3">
    <location>
        <begin position="230"/>
        <end position="250"/>
    </location>
</feature>
<evidence type="ECO:0000256" key="2">
    <source>
        <dbReference type="SAM" id="Coils"/>
    </source>
</evidence>
<evidence type="ECO:0000259" key="4">
    <source>
        <dbReference type="Pfam" id="PF17751"/>
    </source>
</evidence>
<evidence type="ECO:0000313" key="5">
    <source>
        <dbReference type="EMBL" id="CAH1775087.1"/>
    </source>
</evidence>
<reference evidence="5" key="1">
    <citation type="submission" date="2022-03" db="EMBL/GenBank/DDBJ databases">
        <authorList>
            <person name="Martin C."/>
        </authorList>
    </citation>
    <scope>NUCLEOTIDE SEQUENCE</scope>
</reference>
<evidence type="ECO:0000256" key="1">
    <source>
        <dbReference type="ARBA" id="ARBA00023054"/>
    </source>
</evidence>
<dbReference type="Proteomes" id="UP000749559">
    <property type="component" value="Unassembled WGS sequence"/>
</dbReference>
<organism evidence="5 6">
    <name type="scientific">Owenia fusiformis</name>
    <name type="common">Polychaete worm</name>
    <dbReference type="NCBI Taxonomy" id="6347"/>
    <lineage>
        <taxon>Eukaryota</taxon>
        <taxon>Metazoa</taxon>
        <taxon>Spiralia</taxon>
        <taxon>Lophotrochozoa</taxon>
        <taxon>Annelida</taxon>
        <taxon>Polychaeta</taxon>
        <taxon>Sedentaria</taxon>
        <taxon>Canalipalpata</taxon>
        <taxon>Sabellida</taxon>
        <taxon>Oweniida</taxon>
        <taxon>Oweniidae</taxon>
        <taxon>Owenia</taxon>
    </lineage>
</organism>
<dbReference type="EMBL" id="CAIIXF020000001">
    <property type="protein sequence ID" value="CAH1775087.1"/>
    <property type="molecule type" value="Genomic_DNA"/>
</dbReference>
<dbReference type="PANTHER" id="PTHR31915:SF6">
    <property type="entry name" value="SKICH DOMAIN-CONTAINING PROTEIN"/>
    <property type="match status" value="1"/>
</dbReference>
<dbReference type="Gene3D" id="2.60.40.2840">
    <property type="match status" value="1"/>
</dbReference>
<feature type="coiled-coil region" evidence="2">
    <location>
        <begin position="630"/>
        <end position="738"/>
    </location>
</feature>
<keyword evidence="6" id="KW-1185">Reference proteome</keyword>
<dbReference type="PANTHER" id="PTHR31915">
    <property type="entry name" value="SKICH DOMAIN-CONTAINING PROTEIN"/>
    <property type="match status" value="1"/>
</dbReference>
<dbReference type="InterPro" id="IPR041611">
    <property type="entry name" value="SKICH"/>
</dbReference>
<gene>
    <name evidence="5" type="ORF">OFUS_LOCUS2439</name>
</gene>
<evidence type="ECO:0000313" key="6">
    <source>
        <dbReference type="Proteomes" id="UP000749559"/>
    </source>
</evidence>
<comment type="caution">
    <text evidence="5">The sequence shown here is derived from an EMBL/GenBank/DDBJ whole genome shotgun (WGS) entry which is preliminary data.</text>
</comment>
<dbReference type="InterPro" id="IPR051002">
    <property type="entry name" value="UBA_autophagy_assoc_protein"/>
</dbReference>
<accession>A0A8S4N1I8</accession>
<keyword evidence="1 2" id="KW-0175">Coiled coil</keyword>
<dbReference type="OrthoDB" id="6068733at2759"/>
<name>A0A8S4N1I8_OWEFU</name>
<feature type="coiled-coil region" evidence="2">
    <location>
        <begin position="441"/>
        <end position="534"/>
    </location>
</feature>
<evidence type="ECO:0000256" key="3">
    <source>
        <dbReference type="SAM" id="MobiDB-lite"/>
    </source>
</evidence>
<sequence length="969" mass="110211">MATKSLSDFELEAISPSKDLVMFEDILEHYEPDQDIFVIYSLGHSYTASSRDWVGLFPSNWTTTRDYVTFEWAPKVPRNENFKDIRSVLFQAKNIQVEYNDFTKYQFLYVAKGNIVVGVSPQFKIHHCYPDDSALFTYDDFEDCTKLILNDYPPSKQKCNIDQFEVIGSSLSDTGISSGSHSSEFLSVDKFFPSNCNSSATILSKSDFPNIDFDDYVPVKKESSGTIFGNLFDDPEPNDDIAPSSKSSDSETLFGDLFNEHNKPEEGLKRTRDASTMNDIEDFGLKSLKIAKMECSILPVGPVVKDYYSKNDNRAVVPYTDRSIVEYKPLYSITKQDKYDTQESDLLMPVATTYFRKDKDDSNLQNDSRNTNEMNALQTQRECLQEFFKLYDRVQGPARPISVPQFYKQMIINAKPPAPRKPKNHKKKRICKECRKRVSELKALNKKTSDLEKQLSKIKLEVQAQDDTLNIKTILANELSKQVKNLVSENGKLTAANDRLYTRKSDLHYMGQENRKYLTELVKVKQQLGHLQDENLKLLHENGWMEHKLKISFEEKESIQDSYYQLEQKFSSLKETYEGLEKHLDDIMFTLSKKGFTRLIDTEGRTVELCGSKGTLIQLEGWNLAVNKKTERFMSRISELEENVVELKDDRKKLNKLVSEKELEVKEIQINIRSETLSRTKLQSELDNASNKLTEISNKESALSKLLIAEKKRKGDLIRQHLRRENQLTERIQSLQHALESSKLLIKQREMKRSNKQTQSEAVKATGVSVQREPLANMQVALRVPTAVDIFRKGEEGPLVPEPPVTCWADACDQHNNNVTSASCVIEIPEDEDEADDNVKSIDSTAASLAASIVQAVTTSALEKSTAVAKGVSQAIFGNGGAKPKAVHRRPFFRTYTGHKSCIGRGNSTSHSPKYIKPGQASRVITTQVKPMGAGIKKEKCPHCCVVFPLNFEQSKIDQHIEMHEKYTC</sequence>
<dbReference type="Pfam" id="PF17751">
    <property type="entry name" value="SKICH"/>
    <property type="match status" value="1"/>
</dbReference>